<evidence type="ECO:0000313" key="1">
    <source>
        <dbReference type="EMBL" id="OHA96059.1"/>
    </source>
</evidence>
<organism evidence="1 2">
    <name type="scientific">Candidatus Zambryskibacteria bacterium RIFCSPHIGHO2_02_FULL_43_14</name>
    <dbReference type="NCBI Taxonomy" id="1802748"/>
    <lineage>
        <taxon>Bacteria</taxon>
        <taxon>Candidatus Zambryskiibacteriota</taxon>
    </lineage>
</organism>
<proteinExistence type="predicted"/>
<name>A0A1G2THC8_9BACT</name>
<reference evidence="1 2" key="1">
    <citation type="journal article" date="2016" name="Nat. Commun.">
        <title>Thousands of microbial genomes shed light on interconnected biogeochemical processes in an aquifer system.</title>
        <authorList>
            <person name="Anantharaman K."/>
            <person name="Brown C.T."/>
            <person name="Hug L.A."/>
            <person name="Sharon I."/>
            <person name="Castelle C.J."/>
            <person name="Probst A.J."/>
            <person name="Thomas B.C."/>
            <person name="Singh A."/>
            <person name="Wilkins M.J."/>
            <person name="Karaoz U."/>
            <person name="Brodie E.L."/>
            <person name="Williams K.H."/>
            <person name="Hubbard S.S."/>
            <person name="Banfield J.F."/>
        </authorList>
    </citation>
    <scope>NUCLEOTIDE SEQUENCE [LARGE SCALE GENOMIC DNA]</scope>
</reference>
<protein>
    <submittedName>
        <fullName evidence="1">Uncharacterized protein</fullName>
    </submittedName>
</protein>
<dbReference type="AlphaFoldDB" id="A0A1G2THC8"/>
<accession>A0A1G2THC8</accession>
<evidence type="ECO:0000313" key="2">
    <source>
        <dbReference type="Proteomes" id="UP000178175"/>
    </source>
</evidence>
<sequence>MKRAVVIILIILAVLTIIYVIRDNSSINKTDIPKTSENDNFHPDPSNATFIFDDGPITLSVGRNERTITPESTLSEETTLMDKFAYGDINKDGKVDTALLLARYGGGSGTFIYLAAFVSGLINYKGSEVVFIGDRIVPQSISIDGEIVTVKYLDRGPNEAFSAEPVIPMSKQFIYRNGAFQEK</sequence>
<comment type="caution">
    <text evidence="1">The sequence shown here is derived from an EMBL/GenBank/DDBJ whole genome shotgun (WGS) entry which is preliminary data.</text>
</comment>
<gene>
    <name evidence="1" type="ORF">A3C70_01365</name>
</gene>
<dbReference type="EMBL" id="MHVR01000012">
    <property type="protein sequence ID" value="OHA96059.1"/>
    <property type="molecule type" value="Genomic_DNA"/>
</dbReference>
<dbReference type="Proteomes" id="UP000178175">
    <property type="component" value="Unassembled WGS sequence"/>
</dbReference>